<dbReference type="PANTHER" id="PTHR47990">
    <property type="entry name" value="2-OXOGLUTARATE (2OG) AND FE(II)-DEPENDENT OXYGENASE SUPERFAMILY PROTEIN-RELATED"/>
    <property type="match status" value="1"/>
</dbReference>
<keyword evidence="3" id="KW-0560">Oxidoreductase</keyword>
<dbReference type="STRING" id="542762.A0A4S4EE81"/>
<protein>
    <recommendedName>
        <fullName evidence="4">Fe2OG dioxygenase domain-containing protein</fullName>
    </recommendedName>
</protein>
<comment type="caution">
    <text evidence="5">The sequence shown here is derived from an EMBL/GenBank/DDBJ whole genome shotgun (WGS) entry which is preliminary data.</text>
</comment>
<evidence type="ECO:0000256" key="3">
    <source>
        <dbReference type="RuleBase" id="RU003682"/>
    </source>
</evidence>
<dbReference type="InterPro" id="IPR026992">
    <property type="entry name" value="DIOX_N"/>
</dbReference>
<dbReference type="AlphaFoldDB" id="A0A4S4EE81"/>
<dbReference type="Pfam" id="PF03171">
    <property type="entry name" value="2OG-FeII_Oxy"/>
    <property type="match status" value="1"/>
</dbReference>
<dbReference type="InterPro" id="IPR044861">
    <property type="entry name" value="IPNS-like_FE2OG_OXY"/>
</dbReference>
<dbReference type="Pfam" id="PF14226">
    <property type="entry name" value="DIOX_N"/>
    <property type="match status" value="1"/>
</dbReference>
<proteinExistence type="inferred from homology"/>
<evidence type="ECO:0000259" key="4">
    <source>
        <dbReference type="PROSITE" id="PS51471"/>
    </source>
</evidence>
<sequence length="353" mass="39916">MPPSSTNTTTHYDSYPPVFRPKIASIHHSPPTSRIPYSDSDPLPVIDLQCLNKNKLAEACRDWGIFRLVNHGVPTKLLSQLHEHAKDLFSLSFETKQRHGFGSPMSYFWGTPGLTPSGLAIERGPNIAPNINWVEGFSVPLTLLSNLLAQKKLSHQLQDHGDDDDYPMLDALRTELDEYGKHQSRLATTIFKAIAENLELGRELSDCYLSTSTGNLRVYRYPRCSEENQASGIDAHTDSSVISILYHDEVGGFEVYKDGNWLPVKPIPNTLVLLLGDMMQAMSNDKYKSVKHKVKINKYEDRMSAGYFVFPKENGVIRSSNYKPFCYAEFRAQVQHDLKTVGYKIGLDHFKLH</sequence>
<dbReference type="InterPro" id="IPR027443">
    <property type="entry name" value="IPNS-like_sf"/>
</dbReference>
<comment type="similarity">
    <text evidence="3">Belongs to the iron/ascorbate-dependent oxidoreductase family.</text>
</comment>
<name>A0A4S4EE81_CAMSN</name>
<evidence type="ECO:0000256" key="1">
    <source>
        <dbReference type="ARBA" id="ARBA00022723"/>
    </source>
</evidence>
<dbReference type="GO" id="GO:0016705">
    <property type="term" value="F:oxidoreductase activity, acting on paired donors, with incorporation or reduction of molecular oxygen"/>
    <property type="evidence" value="ECO:0007669"/>
    <property type="project" value="UniProtKB-ARBA"/>
</dbReference>
<reference evidence="5 6" key="1">
    <citation type="journal article" date="2018" name="Proc. Natl. Acad. Sci. U.S.A.">
        <title>Draft genome sequence of Camellia sinensis var. sinensis provides insights into the evolution of the tea genome and tea quality.</title>
        <authorList>
            <person name="Wei C."/>
            <person name="Yang H."/>
            <person name="Wang S."/>
            <person name="Zhao J."/>
            <person name="Liu C."/>
            <person name="Gao L."/>
            <person name="Xia E."/>
            <person name="Lu Y."/>
            <person name="Tai Y."/>
            <person name="She G."/>
            <person name="Sun J."/>
            <person name="Cao H."/>
            <person name="Tong W."/>
            <person name="Gao Q."/>
            <person name="Li Y."/>
            <person name="Deng W."/>
            <person name="Jiang X."/>
            <person name="Wang W."/>
            <person name="Chen Q."/>
            <person name="Zhang S."/>
            <person name="Li H."/>
            <person name="Wu J."/>
            <person name="Wang P."/>
            <person name="Li P."/>
            <person name="Shi C."/>
            <person name="Zheng F."/>
            <person name="Jian J."/>
            <person name="Huang B."/>
            <person name="Shan D."/>
            <person name="Shi M."/>
            <person name="Fang C."/>
            <person name="Yue Y."/>
            <person name="Li F."/>
            <person name="Li D."/>
            <person name="Wei S."/>
            <person name="Han B."/>
            <person name="Jiang C."/>
            <person name="Yin Y."/>
            <person name="Xia T."/>
            <person name="Zhang Z."/>
            <person name="Bennetzen J.L."/>
            <person name="Zhao S."/>
            <person name="Wan X."/>
        </authorList>
    </citation>
    <scope>NUCLEOTIDE SEQUENCE [LARGE SCALE GENOMIC DNA]</scope>
    <source>
        <strain evidence="6">cv. Shuchazao</strain>
        <tissue evidence="5">Leaf</tissue>
    </source>
</reference>
<keyword evidence="6" id="KW-1185">Reference proteome</keyword>
<accession>A0A4S4EE81</accession>
<dbReference type="PRINTS" id="PR00682">
    <property type="entry name" value="IPNSYNTHASE"/>
</dbReference>
<dbReference type="GO" id="GO:0046872">
    <property type="term" value="F:metal ion binding"/>
    <property type="evidence" value="ECO:0007669"/>
    <property type="project" value="UniProtKB-KW"/>
</dbReference>
<keyword evidence="1 3" id="KW-0479">Metal-binding</keyword>
<dbReference type="InterPro" id="IPR050231">
    <property type="entry name" value="Iron_ascorbate_oxido_reductase"/>
</dbReference>
<dbReference type="InterPro" id="IPR005123">
    <property type="entry name" value="Oxoglu/Fe-dep_dioxygenase_dom"/>
</dbReference>
<evidence type="ECO:0000256" key="2">
    <source>
        <dbReference type="ARBA" id="ARBA00023004"/>
    </source>
</evidence>
<organism evidence="5 6">
    <name type="scientific">Camellia sinensis var. sinensis</name>
    <name type="common">China tea</name>
    <dbReference type="NCBI Taxonomy" id="542762"/>
    <lineage>
        <taxon>Eukaryota</taxon>
        <taxon>Viridiplantae</taxon>
        <taxon>Streptophyta</taxon>
        <taxon>Embryophyta</taxon>
        <taxon>Tracheophyta</taxon>
        <taxon>Spermatophyta</taxon>
        <taxon>Magnoliopsida</taxon>
        <taxon>eudicotyledons</taxon>
        <taxon>Gunneridae</taxon>
        <taxon>Pentapetalae</taxon>
        <taxon>asterids</taxon>
        <taxon>Ericales</taxon>
        <taxon>Theaceae</taxon>
        <taxon>Camellia</taxon>
    </lineage>
</organism>
<dbReference type="Gene3D" id="2.60.120.330">
    <property type="entry name" value="B-lactam Antibiotic, Isopenicillin N Synthase, Chain"/>
    <property type="match status" value="1"/>
</dbReference>
<evidence type="ECO:0000313" key="5">
    <source>
        <dbReference type="EMBL" id="THG14025.1"/>
    </source>
</evidence>
<evidence type="ECO:0000313" key="6">
    <source>
        <dbReference type="Proteomes" id="UP000306102"/>
    </source>
</evidence>
<gene>
    <name evidence="5" type="ORF">TEA_023275</name>
</gene>
<dbReference type="SUPFAM" id="SSF51197">
    <property type="entry name" value="Clavaminate synthase-like"/>
    <property type="match status" value="1"/>
</dbReference>
<dbReference type="EMBL" id="SDRB02005574">
    <property type="protein sequence ID" value="THG14025.1"/>
    <property type="molecule type" value="Genomic_DNA"/>
</dbReference>
<dbReference type="Proteomes" id="UP000306102">
    <property type="component" value="Unassembled WGS sequence"/>
</dbReference>
<keyword evidence="2 3" id="KW-0408">Iron</keyword>
<dbReference type="PROSITE" id="PS51471">
    <property type="entry name" value="FE2OG_OXY"/>
    <property type="match status" value="1"/>
</dbReference>
<feature type="domain" description="Fe2OG dioxygenase" evidence="4">
    <location>
        <begin position="211"/>
        <end position="311"/>
    </location>
</feature>